<dbReference type="KEGG" id="paby:Ga0080574_TMP3690"/>
<reference evidence="2 3" key="1">
    <citation type="submission" date="2016-04" db="EMBL/GenBank/DDBJ databases">
        <title>Deep-sea bacteria in the southern Pacific.</title>
        <authorList>
            <person name="Tang K."/>
        </authorList>
    </citation>
    <scope>NUCLEOTIDE SEQUENCE [LARGE SCALE GENOMIC DNA]</scope>
    <source>
        <strain evidence="2 3">JLT2014</strain>
    </source>
</reference>
<keyword evidence="3" id="KW-1185">Reference proteome</keyword>
<proteinExistence type="predicted"/>
<dbReference type="STRING" id="1250539.Ga0080574_TMP3690"/>
<name>A0A1P8UXA0_9RHOB</name>
<evidence type="ECO:0000256" key="1">
    <source>
        <dbReference type="SAM" id="MobiDB-lite"/>
    </source>
</evidence>
<accession>A0A1P8UXA0</accession>
<dbReference type="Proteomes" id="UP000187059">
    <property type="component" value="Chromosome"/>
</dbReference>
<evidence type="ECO:0000313" key="3">
    <source>
        <dbReference type="Proteomes" id="UP000187059"/>
    </source>
</evidence>
<feature type="region of interest" description="Disordered" evidence="1">
    <location>
        <begin position="1"/>
        <end position="39"/>
    </location>
</feature>
<sequence length="39" mass="4258">MHGRIGARVRTDDFRPRIPVRAMPPQSGSAGEDREAPGL</sequence>
<evidence type="ECO:0000313" key="2">
    <source>
        <dbReference type="EMBL" id="APZ54024.1"/>
    </source>
</evidence>
<dbReference type="EMBL" id="CP015093">
    <property type="protein sequence ID" value="APZ54024.1"/>
    <property type="molecule type" value="Genomic_DNA"/>
</dbReference>
<gene>
    <name evidence="2" type="ORF">Ga0080574_TMP3690</name>
</gene>
<organism evidence="2 3">
    <name type="scientific">Salipiger abyssi</name>
    <dbReference type="NCBI Taxonomy" id="1250539"/>
    <lineage>
        <taxon>Bacteria</taxon>
        <taxon>Pseudomonadati</taxon>
        <taxon>Pseudomonadota</taxon>
        <taxon>Alphaproteobacteria</taxon>
        <taxon>Rhodobacterales</taxon>
        <taxon>Roseobacteraceae</taxon>
        <taxon>Salipiger</taxon>
    </lineage>
</organism>
<protein>
    <submittedName>
        <fullName evidence="2">Uncharacterized protein</fullName>
    </submittedName>
</protein>
<dbReference type="AlphaFoldDB" id="A0A1P8UXA0"/>